<dbReference type="EMBL" id="EQ999975">
    <property type="protein sequence ID" value="EEQ88083.2"/>
    <property type="molecule type" value="Genomic_DNA"/>
</dbReference>
<sequence length="502" mass="52762">MRLHHPAPRPLSNHFLVLLLCATLQLLLLLHLLLISPANAATDIANTNYNNISHATSSIAQESLVNRDGDIQRRLAGQSMAGVRKMTDDEGEKFWLDFWYFDGDGDGDGDVVASGGGGGGDGGNVGRKQQRPRRTGRTLNDEDFGRLTGRGLGNGPDNHDEVDVWMNTSIDPSLSPPFPLHGNMKYQEDRGGGRAMSVPLLGRSLSRWTARGQDLIFGKRRFKCPLDTEPCTYINRPNSCCGKGSKCVFVKDTGLGDVGCCGAGESCSGDLNMCAYGYSPCPDNPGGGCCIPGYSCVDQGCIYISTTTVTATPPPPPTPPPPSTEPMDPPVRPTSNPITTITASPPTTPTPTLTPTIIGCPVGFYACSAIYHGGCCRTGRDCNPTSCPPISSTTIVDDNGATVVIPVDPSASVTFPGGDGGRRRCAGGWTSCAASAGGGCCPDGFVCEQIRCTISAEGRGTAVVGKMAPENGAGRVVVVAGGGWVYLMMRTMAMMTMMMTMM</sequence>
<evidence type="ECO:0000313" key="4">
    <source>
        <dbReference type="EMBL" id="EEQ88083.2"/>
    </source>
</evidence>
<evidence type="ECO:0000256" key="3">
    <source>
        <dbReference type="SAM" id="SignalP"/>
    </source>
</evidence>
<evidence type="ECO:0000313" key="5">
    <source>
        <dbReference type="Proteomes" id="UP000002039"/>
    </source>
</evidence>
<dbReference type="Proteomes" id="UP000002039">
    <property type="component" value="Unassembled WGS sequence"/>
</dbReference>
<feature type="region of interest" description="Disordered" evidence="1">
    <location>
        <begin position="311"/>
        <end position="332"/>
    </location>
</feature>
<keyword evidence="2" id="KW-0812">Transmembrane</keyword>
<organism evidence="4 5">
    <name type="scientific">Ajellomyces dermatitidis (strain ER-3 / ATCC MYA-2586)</name>
    <name type="common">Blastomyces dermatitidis</name>
    <dbReference type="NCBI Taxonomy" id="559297"/>
    <lineage>
        <taxon>Eukaryota</taxon>
        <taxon>Fungi</taxon>
        <taxon>Dikarya</taxon>
        <taxon>Ascomycota</taxon>
        <taxon>Pezizomycotina</taxon>
        <taxon>Eurotiomycetes</taxon>
        <taxon>Eurotiomycetidae</taxon>
        <taxon>Onygenales</taxon>
        <taxon>Ajellomycetaceae</taxon>
        <taxon>Blastomyces</taxon>
    </lineage>
</organism>
<feature type="region of interest" description="Disordered" evidence="1">
    <location>
        <begin position="111"/>
        <end position="157"/>
    </location>
</feature>
<keyword evidence="5" id="KW-1185">Reference proteome</keyword>
<feature type="compositionally biased region" description="Gly residues" evidence="1">
    <location>
        <begin position="114"/>
        <end position="125"/>
    </location>
</feature>
<feature type="chain" id="PRO_5046573327" evidence="3">
    <location>
        <begin position="41"/>
        <end position="502"/>
    </location>
</feature>
<accession>A0ABP2EVR4</accession>
<feature type="signal peptide" evidence="3">
    <location>
        <begin position="1"/>
        <end position="40"/>
    </location>
</feature>
<evidence type="ECO:0000256" key="2">
    <source>
        <dbReference type="SAM" id="Phobius"/>
    </source>
</evidence>
<gene>
    <name evidence="4" type="ORF">BDCG_03203</name>
</gene>
<keyword evidence="2" id="KW-1133">Transmembrane helix</keyword>
<name>A0ABP2EVR4_AJEDR</name>
<dbReference type="RefSeq" id="XP_045275296.1">
    <property type="nucleotide sequence ID" value="XM_045418808.1"/>
</dbReference>
<feature type="compositionally biased region" description="Pro residues" evidence="1">
    <location>
        <begin position="312"/>
        <end position="332"/>
    </location>
</feature>
<keyword evidence="3" id="KW-0732">Signal</keyword>
<reference evidence="5" key="1">
    <citation type="journal article" date="2015" name="PLoS Genet.">
        <title>The dynamic genome and transcriptome of the human fungal pathogen Blastomyces and close relative Emmonsia.</title>
        <authorList>
            <person name="Munoz J.F."/>
            <person name="Gauthier G.M."/>
            <person name="Desjardins C.A."/>
            <person name="Gallo J.E."/>
            <person name="Holder J."/>
            <person name="Sullivan T.D."/>
            <person name="Marty A.J."/>
            <person name="Carmen J.C."/>
            <person name="Chen Z."/>
            <person name="Ding L."/>
            <person name="Gujja S."/>
            <person name="Magrini V."/>
            <person name="Misas E."/>
            <person name="Mitreva M."/>
            <person name="Priest M."/>
            <person name="Saif S."/>
            <person name="Whiston E.A."/>
            <person name="Young S."/>
            <person name="Zeng Q."/>
            <person name="Goldman W.E."/>
            <person name="Mardis E.R."/>
            <person name="Taylor J.W."/>
            <person name="McEwen J.G."/>
            <person name="Clay O.K."/>
            <person name="Klein B.S."/>
            <person name="Cuomo C.A."/>
        </authorList>
    </citation>
    <scope>NUCLEOTIDE SEQUENCE [LARGE SCALE GENOMIC DNA]</scope>
    <source>
        <strain evidence="5">ER-3 / ATCC MYA-2586</strain>
    </source>
</reference>
<keyword evidence="2" id="KW-0472">Membrane</keyword>
<dbReference type="PANTHER" id="PTHR39599:SF2">
    <property type="entry name" value="ANCHORED PROTEIN, PUTATIVE (AFU_ORTHOLOGUE AFUA_1G09650)-RELATED"/>
    <property type="match status" value="1"/>
</dbReference>
<proteinExistence type="predicted"/>
<dbReference type="PANTHER" id="PTHR39599">
    <property type="entry name" value="GPI-ANCHORED PROTEIN (EUROFUNG)-RELATED-RELATED"/>
    <property type="match status" value="1"/>
</dbReference>
<feature type="transmembrane region" description="Helical" evidence="2">
    <location>
        <begin position="472"/>
        <end position="489"/>
    </location>
</feature>
<protein>
    <submittedName>
        <fullName evidence="4">GPI anchored protein</fullName>
    </submittedName>
</protein>
<dbReference type="GeneID" id="69025539"/>
<evidence type="ECO:0000256" key="1">
    <source>
        <dbReference type="SAM" id="MobiDB-lite"/>
    </source>
</evidence>